<feature type="coiled-coil region" evidence="10">
    <location>
        <begin position="447"/>
        <end position="640"/>
    </location>
</feature>
<feature type="compositionally biased region" description="Basic residues" evidence="11">
    <location>
        <begin position="65"/>
        <end position="75"/>
    </location>
</feature>
<keyword evidence="3" id="KW-0813">Transport</keyword>
<dbReference type="PANTHER" id="PTHR46856:SF3">
    <property type="entry name" value="PX DOMAIN-CONTAINING PROTEIN EREX"/>
    <property type="match status" value="1"/>
</dbReference>
<evidence type="ECO:0000256" key="5">
    <source>
        <dbReference type="ARBA" id="ARBA00022753"/>
    </source>
</evidence>
<evidence type="ECO:0000256" key="10">
    <source>
        <dbReference type="SAM" id="Coils"/>
    </source>
</evidence>
<dbReference type="InterPro" id="IPR001683">
    <property type="entry name" value="PX_dom"/>
</dbReference>
<reference evidence="13" key="1">
    <citation type="submission" date="2020-03" db="EMBL/GenBank/DDBJ databases">
        <title>A high-quality chromosome-level genome assembly of a woody plant with both climbing and erect habits, Rhamnella rubrinervis.</title>
        <authorList>
            <person name="Lu Z."/>
            <person name="Yang Y."/>
            <person name="Zhu X."/>
            <person name="Sun Y."/>
        </authorList>
    </citation>
    <scope>NUCLEOTIDE SEQUENCE</scope>
    <source>
        <strain evidence="13">BYM</strain>
        <tissue evidence="13">Leaf</tissue>
    </source>
</reference>
<evidence type="ECO:0000256" key="9">
    <source>
        <dbReference type="ARBA" id="ARBA00055681"/>
    </source>
</evidence>
<accession>A0A8K0MLY8</accession>
<dbReference type="GO" id="GO:0005829">
    <property type="term" value="C:cytosol"/>
    <property type="evidence" value="ECO:0007669"/>
    <property type="project" value="UniProtKB-SubCell"/>
</dbReference>
<comment type="function">
    <text evidence="9">Acts as an effector of RABF2A and RABF2B. Involved in vacuolar transport of storage proteins. Regulates membrane trafficking to protein storage vacuoles (PSVs). Binds specifically to phosphatidylinositol 3-monophosphate (PtdIns3P).</text>
</comment>
<dbReference type="EMBL" id="VOIH02000003">
    <property type="protein sequence ID" value="KAF3450904.1"/>
    <property type="molecule type" value="Genomic_DNA"/>
</dbReference>
<evidence type="ECO:0000256" key="8">
    <source>
        <dbReference type="ARBA" id="ARBA00023136"/>
    </source>
</evidence>
<feature type="domain" description="PX" evidence="12">
    <location>
        <begin position="111"/>
        <end position="228"/>
    </location>
</feature>
<evidence type="ECO:0000259" key="12">
    <source>
        <dbReference type="PROSITE" id="PS50195"/>
    </source>
</evidence>
<evidence type="ECO:0000256" key="7">
    <source>
        <dbReference type="ARBA" id="ARBA00023054"/>
    </source>
</evidence>
<evidence type="ECO:0000256" key="1">
    <source>
        <dbReference type="ARBA" id="ARBA00004481"/>
    </source>
</evidence>
<dbReference type="GO" id="GO:0010008">
    <property type="term" value="C:endosome membrane"/>
    <property type="evidence" value="ECO:0007669"/>
    <property type="project" value="UniProtKB-SubCell"/>
</dbReference>
<sequence>MNMYANDFSLFDLDYTDSLIHPYSHRRISTSLDSGIVFHNYGYDYDEHTVHAKANYGDISNNRAVRNRSPPKHRHDGTSPLPLGMDWSPPPLKREGQDSLRPNDSHKGWSYCVMIPSWVLLPKSVGSDPLVFYRVQVSIKSPEGVTTTRGILRRFNDFLKLFSELKKTFPMKDLPPAPSKKLLRMKSQTLLEERRCSLEDWMEKLLSDIDISRSVQIAMFLELEAAVRSSFEEMNQQSSDVKSSGNGAVPSFPLQARSDVSVIAGSSSITSDHGDETSEISELGTPRQDDDFTDLGMDKSTSEQDPVDPNSGMFNGNFIRESLQRFSNHKIPADIEGNSIARDRVREDTSDAKPLRLDGTEFFPELDYYKQDGRLRKLSTESLGSNLSSVRASEVFNSVVANVVGDGDVSGGTELPRNVDSKLDLEVPVHSLVALPSDERLKLNRVLITLQQRLATARTDAENLIARLNQEVAVRQFLSTKVKDLEVELETTRQNCKENMEQTVLTERERFTQMQWDMEELRRKCLDLEVKLKSEQEEKEYAESTKISIIHENKRLLRELDLSREQLEKLQKHHEDLEVKSKTDVKMLVKEVKSLRNSHSELKQEFSKLMKEKLEVEKSLQKEKQRAEKANAANVKLLHECGILCHRLQECSVNFLVEEEDKLIVDTSSPSDAMDLLATSDNRMGLLLAEAQLLAQDIEKSVEEVDESHKVIVNGSGGDKRKPDDELRKMVTDILVDNARLRKQVNSVIRCALSTNAKAEIDEDDEDVHLRKTVLSKFLES</sequence>
<keyword evidence="5" id="KW-0967">Endosome</keyword>
<evidence type="ECO:0000256" key="4">
    <source>
        <dbReference type="ARBA" id="ARBA00022490"/>
    </source>
</evidence>
<evidence type="ECO:0000256" key="11">
    <source>
        <dbReference type="SAM" id="MobiDB-lite"/>
    </source>
</evidence>
<keyword evidence="8" id="KW-0472">Membrane</keyword>
<evidence type="ECO:0000313" key="14">
    <source>
        <dbReference type="Proteomes" id="UP000796880"/>
    </source>
</evidence>
<dbReference type="AlphaFoldDB" id="A0A8K0MLY8"/>
<dbReference type="PROSITE" id="PS50195">
    <property type="entry name" value="PX"/>
    <property type="match status" value="1"/>
</dbReference>
<organism evidence="13 14">
    <name type="scientific">Rhamnella rubrinervis</name>
    <dbReference type="NCBI Taxonomy" id="2594499"/>
    <lineage>
        <taxon>Eukaryota</taxon>
        <taxon>Viridiplantae</taxon>
        <taxon>Streptophyta</taxon>
        <taxon>Embryophyta</taxon>
        <taxon>Tracheophyta</taxon>
        <taxon>Spermatophyta</taxon>
        <taxon>Magnoliopsida</taxon>
        <taxon>eudicotyledons</taxon>
        <taxon>Gunneridae</taxon>
        <taxon>Pentapetalae</taxon>
        <taxon>rosids</taxon>
        <taxon>fabids</taxon>
        <taxon>Rosales</taxon>
        <taxon>Rhamnaceae</taxon>
        <taxon>rhamnoid group</taxon>
        <taxon>Rhamneae</taxon>
        <taxon>Rhamnella</taxon>
    </lineage>
</organism>
<gene>
    <name evidence="13" type="ORF">FNV43_RR06993</name>
</gene>
<proteinExistence type="predicted"/>
<dbReference type="PANTHER" id="PTHR46856">
    <property type="entry name" value="PX DOMAIN-CONTAINING PROTEIN EREL1-RELATED"/>
    <property type="match status" value="1"/>
</dbReference>
<comment type="caution">
    <text evidence="13">The sequence shown here is derived from an EMBL/GenBank/DDBJ whole genome shotgun (WGS) entry which is preliminary data.</text>
</comment>
<dbReference type="Proteomes" id="UP000796880">
    <property type="component" value="Unassembled WGS sequence"/>
</dbReference>
<dbReference type="SUPFAM" id="SSF64268">
    <property type="entry name" value="PX domain"/>
    <property type="match status" value="1"/>
</dbReference>
<name>A0A8K0MLY8_9ROSA</name>
<evidence type="ECO:0000256" key="6">
    <source>
        <dbReference type="ARBA" id="ARBA00022927"/>
    </source>
</evidence>
<dbReference type="SMART" id="SM00312">
    <property type="entry name" value="PX"/>
    <property type="match status" value="1"/>
</dbReference>
<keyword evidence="6" id="KW-0653">Protein transport</keyword>
<evidence type="ECO:0000256" key="2">
    <source>
        <dbReference type="ARBA" id="ARBA00004514"/>
    </source>
</evidence>
<keyword evidence="4" id="KW-0963">Cytoplasm</keyword>
<evidence type="ECO:0000313" key="13">
    <source>
        <dbReference type="EMBL" id="KAF3450904.1"/>
    </source>
</evidence>
<dbReference type="GO" id="GO:0015031">
    <property type="term" value="P:protein transport"/>
    <property type="evidence" value="ECO:0007669"/>
    <property type="project" value="UniProtKB-KW"/>
</dbReference>
<dbReference type="GO" id="GO:0035091">
    <property type="term" value="F:phosphatidylinositol binding"/>
    <property type="evidence" value="ECO:0007669"/>
    <property type="project" value="InterPro"/>
</dbReference>
<feature type="compositionally biased region" description="Basic and acidic residues" evidence="11">
    <location>
        <begin position="92"/>
        <end position="101"/>
    </location>
</feature>
<dbReference type="InterPro" id="IPR036871">
    <property type="entry name" value="PX_dom_sf"/>
</dbReference>
<evidence type="ECO:0000256" key="3">
    <source>
        <dbReference type="ARBA" id="ARBA00022448"/>
    </source>
</evidence>
<dbReference type="Pfam" id="PF00787">
    <property type="entry name" value="PX"/>
    <property type="match status" value="1"/>
</dbReference>
<dbReference type="InterPro" id="IPR044588">
    <property type="entry name" value="EREX-like"/>
</dbReference>
<feature type="region of interest" description="Disordered" evidence="11">
    <location>
        <begin position="266"/>
        <end position="312"/>
    </location>
</feature>
<feature type="region of interest" description="Disordered" evidence="11">
    <location>
        <begin position="61"/>
        <end position="101"/>
    </location>
</feature>
<dbReference type="Gene3D" id="3.30.1520.10">
    <property type="entry name" value="Phox-like domain"/>
    <property type="match status" value="1"/>
</dbReference>
<comment type="subcellular location">
    <subcellularLocation>
        <location evidence="2">Cytoplasm</location>
        <location evidence="2">Cytosol</location>
    </subcellularLocation>
    <subcellularLocation>
        <location evidence="1">Endosome membrane</location>
        <topology evidence="1">Peripheral membrane protein</topology>
    </subcellularLocation>
</comment>
<protein>
    <recommendedName>
        <fullName evidence="12">PX domain-containing protein</fullName>
    </recommendedName>
</protein>
<dbReference type="OrthoDB" id="76516at2759"/>
<dbReference type="FunFam" id="3.30.1520.10:FF:000060">
    <property type="entry name" value="Phox (PX) domain-containing protein"/>
    <property type="match status" value="1"/>
</dbReference>
<keyword evidence="7 10" id="KW-0175">Coiled coil</keyword>
<keyword evidence="14" id="KW-1185">Reference proteome</keyword>